<dbReference type="Gene3D" id="3.20.20.190">
    <property type="entry name" value="Phosphatidylinositol (PI) phosphodiesterase"/>
    <property type="match status" value="1"/>
</dbReference>
<feature type="domain" description="GP-PDE" evidence="1">
    <location>
        <begin position="2"/>
        <end position="226"/>
    </location>
</feature>
<dbReference type="Proteomes" id="UP001500908">
    <property type="component" value="Unassembled WGS sequence"/>
</dbReference>
<evidence type="ECO:0000313" key="3">
    <source>
        <dbReference type="Proteomes" id="UP001500908"/>
    </source>
</evidence>
<keyword evidence="3" id="KW-1185">Reference proteome</keyword>
<evidence type="ECO:0000313" key="2">
    <source>
        <dbReference type="EMBL" id="GAA3735155.1"/>
    </source>
</evidence>
<protein>
    <submittedName>
        <fullName evidence="2">Glycerophosphodiester phosphodiesterase</fullName>
    </submittedName>
</protein>
<comment type="caution">
    <text evidence="2">The sequence shown here is derived from an EMBL/GenBank/DDBJ whole genome shotgun (WGS) entry which is preliminary data.</text>
</comment>
<dbReference type="SUPFAM" id="SSF51695">
    <property type="entry name" value="PLC-like phosphodiesterases"/>
    <property type="match status" value="1"/>
</dbReference>
<dbReference type="EMBL" id="BAABDD010000005">
    <property type="protein sequence ID" value="GAA3735155.1"/>
    <property type="molecule type" value="Genomic_DNA"/>
</dbReference>
<accession>A0ABP7FAQ7</accession>
<name>A0ABP7FAQ7_9ACTN</name>
<dbReference type="PROSITE" id="PS51704">
    <property type="entry name" value="GP_PDE"/>
    <property type="match status" value="1"/>
</dbReference>
<proteinExistence type="predicted"/>
<evidence type="ECO:0000259" key="1">
    <source>
        <dbReference type="PROSITE" id="PS51704"/>
    </source>
</evidence>
<dbReference type="Pfam" id="PF03009">
    <property type="entry name" value="GDPD"/>
    <property type="match status" value="1"/>
</dbReference>
<dbReference type="InterPro" id="IPR030395">
    <property type="entry name" value="GP_PDE_dom"/>
</dbReference>
<dbReference type="PANTHER" id="PTHR46211:SF1">
    <property type="entry name" value="GLYCEROPHOSPHODIESTER PHOSPHODIESTERASE, CYTOPLASMIC"/>
    <property type="match status" value="1"/>
</dbReference>
<dbReference type="RefSeq" id="WP_344968636.1">
    <property type="nucleotide sequence ID" value="NZ_BAABDD010000005.1"/>
</dbReference>
<dbReference type="PANTHER" id="PTHR46211">
    <property type="entry name" value="GLYCEROPHOSPHORYL DIESTER PHOSPHODIESTERASE"/>
    <property type="match status" value="1"/>
</dbReference>
<gene>
    <name evidence="2" type="ORF">GCM10022402_14200</name>
</gene>
<dbReference type="InterPro" id="IPR017946">
    <property type="entry name" value="PLC-like_Pdiesterase_TIM-brl"/>
</dbReference>
<organism evidence="2 3">
    <name type="scientific">Salinactinospora qingdaonensis</name>
    <dbReference type="NCBI Taxonomy" id="702744"/>
    <lineage>
        <taxon>Bacteria</taxon>
        <taxon>Bacillati</taxon>
        <taxon>Actinomycetota</taxon>
        <taxon>Actinomycetes</taxon>
        <taxon>Streptosporangiales</taxon>
        <taxon>Nocardiopsidaceae</taxon>
        <taxon>Salinactinospora</taxon>
    </lineage>
</organism>
<sequence>MTLVIAHRGEPVQFRENTLAALRAGAAAGADALEIDLKLTADGHVVLLHDDTPQRLWGRATPVAQLTLTDLAELGDGADRRIPTLLEVLMEFARPGAPALMLDVSSIEVALATDDLVVSQGRLDYVLYSGPTDAMRALRARRPQAHLCLSWEHRELPSAELWQAIQPRFYNAYWPLLSHELVADLHRHGYGVSAWTCNDTSAMARLVGMGIDALITDYPSDLIKVLRAHGQRR</sequence>
<reference evidence="3" key="1">
    <citation type="journal article" date="2019" name="Int. J. Syst. Evol. Microbiol.">
        <title>The Global Catalogue of Microorganisms (GCM) 10K type strain sequencing project: providing services to taxonomists for standard genome sequencing and annotation.</title>
        <authorList>
            <consortium name="The Broad Institute Genomics Platform"/>
            <consortium name="The Broad Institute Genome Sequencing Center for Infectious Disease"/>
            <person name="Wu L."/>
            <person name="Ma J."/>
        </authorList>
    </citation>
    <scope>NUCLEOTIDE SEQUENCE [LARGE SCALE GENOMIC DNA]</scope>
    <source>
        <strain evidence="3">JCM 17137</strain>
    </source>
</reference>